<keyword evidence="5 6" id="KW-0472">Membrane</keyword>
<comment type="subcellular location">
    <subcellularLocation>
        <location evidence="6">Cellular thylakoid membrane</location>
        <topology evidence="6">Multi-pass membrane protein</topology>
    </subcellularLocation>
    <subcellularLocation>
        <location evidence="1">Membrane</location>
        <topology evidence="1">Multi-pass membrane protein</topology>
    </subcellularLocation>
</comment>
<evidence type="ECO:0000313" key="9">
    <source>
        <dbReference type="EMBL" id="MCJ2542727.1"/>
    </source>
</evidence>
<accession>A0ABT0CAI4</accession>
<comment type="subunit">
    <text evidence="6">May interact with CcsA.</text>
</comment>
<comment type="function">
    <text evidence="6">Required during biogenesis of c-type cytochromes (cytochrome c6 and cytochrome f) at the step of heme attachment.</text>
</comment>
<name>A0ABT0CAI4_THEVL</name>
<dbReference type="HAMAP" id="MF_01392">
    <property type="entry name" value="CytC_Ccs1"/>
    <property type="match status" value="1"/>
</dbReference>
<keyword evidence="6" id="KW-0793">Thylakoid</keyword>
<dbReference type="InterPro" id="IPR007816">
    <property type="entry name" value="ResB-like_domain"/>
</dbReference>
<keyword evidence="3 6" id="KW-0201">Cytochrome c-type biogenesis</keyword>
<keyword evidence="10" id="KW-1185">Reference proteome</keyword>
<feature type="transmembrane region" description="Helical" evidence="7">
    <location>
        <begin position="170"/>
        <end position="188"/>
    </location>
</feature>
<proteinExistence type="inferred from homology"/>
<feature type="transmembrane region" description="Helical" evidence="7">
    <location>
        <begin position="83"/>
        <end position="102"/>
    </location>
</feature>
<feature type="domain" description="ResB-like" evidence="8">
    <location>
        <begin position="357"/>
        <end position="430"/>
    </location>
</feature>
<comment type="similarity">
    <text evidence="6">Belongs to the Ccs1/CcsB family.</text>
</comment>
<evidence type="ECO:0000256" key="6">
    <source>
        <dbReference type="HAMAP-Rule" id="MF_01392"/>
    </source>
</evidence>
<evidence type="ECO:0000256" key="3">
    <source>
        <dbReference type="ARBA" id="ARBA00022748"/>
    </source>
</evidence>
<evidence type="ECO:0000256" key="7">
    <source>
        <dbReference type="SAM" id="Phobius"/>
    </source>
</evidence>
<dbReference type="Pfam" id="PF05140">
    <property type="entry name" value="ResB"/>
    <property type="match status" value="2"/>
</dbReference>
<dbReference type="PANTHER" id="PTHR31566">
    <property type="entry name" value="CYTOCHROME C BIOGENESIS PROTEIN CCS1, CHLOROPLASTIC"/>
    <property type="match status" value="1"/>
</dbReference>
<dbReference type="RefSeq" id="WP_244350007.1">
    <property type="nucleotide sequence ID" value="NZ_JAFIRA010000014.1"/>
</dbReference>
<gene>
    <name evidence="6" type="primary">ccsB</name>
    <name evidence="6" type="synonym">ccs1</name>
    <name evidence="9" type="ORF">JX360_07365</name>
</gene>
<feature type="transmembrane region" description="Helical" evidence="7">
    <location>
        <begin position="382"/>
        <end position="399"/>
    </location>
</feature>
<dbReference type="EMBL" id="JAFIRA010000014">
    <property type="protein sequence ID" value="MCJ2542727.1"/>
    <property type="molecule type" value="Genomic_DNA"/>
</dbReference>
<evidence type="ECO:0000256" key="5">
    <source>
        <dbReference type="ARBA" id="ARBA00023136"/>
    </source>
</evidence>
<dbReference type="InterPro" id="IPR023494">
    <property type="entry name" value="Cyt_c_bgen_Ccs1/CcsB/ResB"/>
</dbReference>
<protein>
    <recommendedName>
        <fullName evidence="6">Cytochrome c biogenesis protein CcsB</fullName>
    </recommendedName>
</protein>
<feature type="domain" description="ResB-like" evidence="8">
    <location>
        <begin position="22"/>
        <end position="285"/>
    </location>
</feature>
<feature type="transmembrane region" description="Helical" evidence="7">
    <location>
        <begin position="21"/>
        <end position="42"/>
    </location>
</feature>
<evidence type="ECO:0000256" key="4">
    <source>
        <dbReference type="ARBA" id="ARBA00022989"/>
    </source>
</evidence>
<sequence>MALVSSVRRYFRHELLPLLADLRLAIGLLLVIALLSATGTVIEQDETVAFYQANYPEHPALFGFLTWRVILNLGLDHVYRTPWFLAILILFGSSLTACSFTRQWPMLKVARRWSYFTRPQSFQRLPFHTHFPQQTLQGIPEQLRQLGYAVFQEGDRLYARKGLIGKIGPILVHVSLLLILLGAIWGSISGFKAQELIPSGSIAPIQHLTGAGDLARAHLPTWQIRVNRFWIDYSPEGRIKQFYSDLSILEQDQEVKRQTISVNHPLSYQGVTLYQADWSIDSARIRVNNSPSFQIPVVPVRTETGNKLWGAFVPTKPDLSEGLTLLLPDLQGTGLLYNTDGQWIGSLRQGMSLALNDQLTLYLDEVIGATGLQIKSDPGIPWVYLGFGLLMVGVVMSYFSHSQIWALQTESGLYLGGKTNRALVTFEREFCWLVEQHLASPLSSGIPTAADWYPKGL</sequence>
<dbReference type="Proteomes" id="UP000830835">
    <property type="component" value="Unassembled WGS sequence"/>
</dbReference>
<reference evidence="9" key="1">
    <citation type="submission" date="2021-02" db="EMBL/GenBank/DDBJ databases">
        <title>The CRISPR/cas machinery reduction and long-range gene transfer in the hot spring cyanobacterium Synechococcus.</title>
        <authorList>
            <person name="Dvorak P."/>
            <person name="Jahodarova E."/>
            <person name="Hasler P."/>
            <person name="Poulickova A."/>
        </authorList>
    </citation>
    <scope>NUCLEOTIDE SEQUENCE</scope>
    <source>
        <strain evidence="9">Rupite</strain>
    </source>
</reference>
<evidence type="ECO:0000256" key="2">
    <source>
        <dbReference type="ARBA" id="ARBA00022692"/>
    </source>
</evidence>
<dbReference type="PANTHER" id="PTHR31566:SF0">
    <property type="entry name" value="CYTOCHROME C BIOGENESIS PROTEIN CCS1, CHLOROPLASTIC"/>
    <property type="match status" value="1"/>
</dbReference>
<evidence type="ECO:0000256" key="1">
    <source>
        <dbReference type="ARBA" id="ARBA00004141"/>
    </source>
</evidence>
<evidence type="ECO:0000313" key="10">
    <source>
        <dbReference type="Proteomes" id="UP000830835"/>
    </source>
</evidence>
<comment type="caution">
    <text evidence="9">The sequence shown here is derived from an EMBL/GenBank/DDBJ whole genome shotgun (WGS) entry which is preliminary data.</text>
</comment>
<keyword evidence="2 6" id="KW-0812">Transmembrane</keyword>
<keyword evidence="4 6" id="KW-1133">Transmembrane helix</keyword>
<evidence type="ECO:0000259" key="8">
    <source>
        <dbReference type="Pfam" id="PF05140"/>
    </source>
</evidence>
<organism evidence="9 10">
    <name type="scientific">Thermostichus vulcanus str. 'Rupite'</name>
    <dbReference type="NCBI Taxonomy" id="2813851"/>
    <lineage>
        <taxon>Bacteria</taxon>
        <taxon>Bacillati</taxon>
        <taxon>Cyanobacteriota</taxon>
        <taxon>Cyanophyceae</taxon>
        <taxon>Thermostichales</taxon>
        <taxon>Thermostichaceae</taxon>
        <taxon>Thermostichus</taxon>
    </lineage>
</organism>